<name>A0A4Q0NR77_9FLAO</name>
<dbReference type="PANTHER" id="PTHR45947">
    <property type="entry name" value="SULFOQUINOVOSYL TRANSFERASE SQD2"/>
    <property type="match status" value="1"/>
</dbReference>
<keyword evidence="3" id="KW-1185">Reference proteome</keyword>
<comment type="caution">
    <text evidence="2">The sequence shown here is derived from an EMBL/GenBank/DDBJ whole genome shotgun (WGS) entry which is preliminary data.</text>
</comment>
<dbReference type="SUPFAM" id="SSF53756">
    <property type="entry name" value="UDP-Glycosyltransferase/glycogen phosphorylase"/>
    <property type="match status" value="1"/>
</dbReference>
<gene>
    <name evidence="2" type="ORF">DSM04_10578</name>
</gene>
<dbReference type="PANTHER" id="PTHR45947:SF3">
    <property type="entry name" value="SULFOQUINOVOSYL TRANSFERASE SQD2"/>
    <property type="match status" value="1"/>
</dbReference>
<dbReference type="Gene3D" id="3.40.50.2000">
    <property type="entry name" value="Glycogen Phosphorylase B"/>
    <property type="match status" value="2"/>
</dbReference>
<dbReference type="AlphaFoldDB" id="A0A4Q0NR77"/>
<evidence type="ECO:0000313" key="2">
    <source>
        <dbReference type="EMBL" id="RXG13100.1"/>
    </source>
</evidence>
<dbReference type="InterPro" id="IPR050194">
    <property type="entry name" value="Glycosyltransferase_grp1"/>
</dbReference>
<reference evidence="2 3" key="1">
    <citation type="submission" date="2018-07" db="EMBL/GenBank/DDBJ databases">
        <title>Leeuwenhoekiella genomics.</title>
        <authorList>
            <person name="Tahon G."/>
            <person name="Willems A."/>
        </authorList>
    </citation>
    <scope>NUCLEOTIDE SEQUENCE [LARGE SCALE GENOMIC DNA]</scope>
    <source>
        <strain evidence="2 3">R-50232</strain>
    </source>
</reference>
<evidence type="ECO:0000313" key="3">
    <source>
        <dbReference type="Proteomes" id="UP000289821"/>
    </source>
</evidence>
<dbReference type="Pfam" id="PF00534">
    <property type="entry name" value="Glycos_transf_1"/>
    <property type="match status" value="1"/>
</dbReference>
<dbReference type="EMBL" id="QOVI01000005">
    <property type="protein sequence ID" value="RXG13100.1"/>
    <property type="molecule type" value="Genomic_DNA"/>
</dbReference>
<keyword evidence="2" id="KW-0808">Transferase</keyword>
<accession>A0A4Q0NR77</accession>
<organism evidence="2 3">
    <name type="scientific">Leeuwenhoekiella aestuarii</name>
    <dbReference type="NCBI Taxonomy" id="2249426"/>
    <lineage>
        <taxon>Bacteria</taxon>
        <taxon>Pseudomonadati</taxon>
        <taxon>Bacteroidota</taxon>
        <taxon>Flavobacteriia</taxon>
        <taxon>Flavobacteriales</taxon>
        <taxon>Flavobacteriaceae</taxon>
        <taxon>Leeuwenhoekiella</taxon>
    </lineage>
</organism>
<proteinExistence type="predicted"/>
<sequence>MNPTSGGPCQGIRNSIPALKKIGVFNEVVSLDEPKESFLIRDDFKINQLGPTKTSYAYSKKLKNWLRQNLQRFDVVIIHGVWLYNSYGTFSEWNRLKKTGVNVPKIYLMPHGMLDPYFQKAEGRKLKALRNRVFWQLLEKKVINGVDGILFTCEQELILARTTFPDYHPKKELNVGYGIQAPPAPTEVQQQAFLKKCPEAENQSYWLFLSRVHEKKGVDLLIKGYRKLYEKDTQIPILVIAGPGMDTEYGKTLKKLAVGLPVYFTGMLKGDQKWGALYGANWFILPSHQENFGIAVVEALACGTPVAISDQVNIWREIDEGQCGVVFSDTSKGVYNGLKEILGYSEEDTKLKERAYSVFQNFFTVDQAAKQLIQKLNIMS</sequence>
<dbReference type="Proteomes" id="UP000289821">
    <property type="component" value="Unassembled WGS sequence"/>
</dbReference>
<dbReference type="GO" id="GO:0016757">
    <property type="term" value="F:glycosyltransferase activity"/>
    <property type="evidence" value="ECO:0007669"/>
    <property type="project" value="InterPro"/>
</dbReference>
<feature type="domain" description="Glycosyl transferase family 1" evidence="1">
    <location>
        <begin position="194"/>
        <end position="357"/>
    </location>
</feature>
<protein>
    <submittedName>
        <fullName evidence="2">Glycosyltransferase involved in cell wall biosynthesis</fullName>
    </submittedName>
</protein>
<dbReference type="InterPro" id="IPR001296">
    <property type="entry name" value="Glyco_trans_1"/>
</dbReference>
<evidence type="ECO:0000259" key="1">
    <source>
        <dbReference type="Pfam" id="PF00534"/>
    </source>
</evidence>